<feature type="compositionally biased region" description="Acidic residues" evidence="3">
    <location>
        <begin position="624"/>
        <end position="648"/>
    </location>
</feature>
<evidence type="ECO:0000256" key="1">
    <source>
        <dbReference type="ARBA" id="ARBA00008666"/>
    </source>
</evidence>
<dbReference type="Pfam" id="PF14922">
    <property type="entry name" value="FWWh"/>
    <property type="match status" value="1"/>
</dbReference>
<protein>
    <submittedName>
        <fullName evidence="5">Protein FAM227B-like</fullName>
    </submittedName>
</protein>
<dbReference type="OrthoDB" id="73353at2759"/>
<evidence type="ECO:0000313" key="4">
    <source>
        <dbReference type="Proteomes" id="UP000001554"/>
    </source>
</evidence>
<keyword evidence="2" id="KW-0175">Coiled coil</keyword>
<comment type="similarity">
    <text evidence="1">Belongs to the FAM227 family.</text>
</comment>
<reference evidence="5" key="3">
    <citation type="submission" date="2025-08" db="UniProtKB">
        <authorList>
            <consortium name="RefSeq"/>
        </authorList>
    </citation>
    <scope>IDENTIFICATION</scope>
</reference>
<dbReference type="GeneID" id="118431969"/>
<reference evidence="4" key="2">
    <citation type="journal article" date="2020" name="Nat. Ecol. Evol.">
        <title>Deeply conserved synteny resolves early events in vertebrate evolution.</title>
        <authorList>
            <person name="Simakov O."/>
            <person name="Marletaz F."/>
            <person name="Yue J.X."/>
            <person name="O'Connell B."/>
            <person name="Jenkins J."/>
            <person name="Brandt A."/>
            <person name="Calef R."/>
            <person name="Tung C.H."/>
            <person name="Huang T.K."/>
            <person name="Schmutz J."/>
            <person name="Satoh N."/>
            <person name="Yu J.K."/>
            <person name="Putnam N.H."/>
            <person name="Green R.E."/>
            <person name="Rokhsar D.S."/>
        </authorList>
    </citation>
    <scope>NUCLEOTIDE SEQUENCE [LARGE SCALE GENOMIC DNA]</scope>
    <source>
        <strain evidence="4">S238N-H82</strain>
    </source>
</reference>
<accession>A0A9J7NCD5</accession>
<evidence type="ECO:0000256" key="3">
    <source>
        <dbReference type="SAM" id="MobiDB-lite"/>
    </source>
</evidence>
<keyword evidence="4" id="KW-1185">Reference proteome</keyword>
<dbReference type="RefSeq" id="XP_035699321.1">
    <property type="nucleotide sequence ID" value="XM_035843428.1"/>
</dbReference>
<evidence type="ECO:0000256" key="2">
    <source>
        <dbReference type="SAM" id="Coils"/>
    </source>
</evidence>
<feature type="region of interest" description="Disordered" evidence="3">
    <location>
        <begin position="425"/>
        <end position="457"/>
    </location>
</feature>
<feature type="coiled-coil region" evidence="2">
    <location>
        <begin position="96"/>
        <end position="123"/>
    </location>
</feature>
<proteinExistence type="inferred from homology"/>
<feature type="compositionally biased region" description="Basic and acidic residues" evidence="3">
    <location>
        <begin position="605"/>
        <end position="623"/>
    </location>
</feature>
<feature type="compositionally biased region" description="Low complexity" evidence="3">
    <location>
        <begin position="382"/>
        <end position="392"/>
    </location>
</feature>
<dbReference type="AlphaFoldDB" id="A0A9J7NCD5"/>
<dbReference type="KEGG" id="bfo:118431969"/>
<feature type="compositionally biased region" description="Low complexity" evidence="3">
    <location>
        <begin position="678"/>
        <end position="693"/>
    </location>
</feature>
<dbReference type="OMA" id="NNPRAYT"/>
<dbReference type="PANTHER" id="PTHR33560">
    <property type="entry name" value="PROTEIN FAM227B"/>
    <property type="match status" value="1"/>
</dbReference>
<name>A0A9J7NCD5_BRAFL</name>
<feature type="region of interest" description="Disordered" evidence="3">
    <location>
        <begin position="382"/>
        <end position="408"/>
    </location>
</feature>
<dbReference type="InterPro" id="IPR029417">
    <property type="entry name" value="FAM227"/>
</dbReference>
<gene>
    <name evidence="5" type="primary">LOC118431969</name>
</gene>
<evidence type="ECO:0000313" key="5">
    <source>
        <dbReference type="RefSeq" id="XP_035699321.1"/>
    </source>
</evidence>
<feature type="region of interest" description="Disordered" evidence="3">
    <location>
        <begin position="605"/>
        <end position="693"/>
    </location>
</feature>
<dbReference type="Proteomes" id="UP000001554">
    <property type="component" value="Chromosome 2"/>
</dbReference>
<sequence length="693" mass="79595">MASQAQPSPLTDPRILAIMASLQQPDEEAHEQKPTELALPPTTPAEWMKMEKLDEWPLRMASEGPLHLEDEELLFSGKEDIVDELRKHAPLSMCLLDQFEQRLDELEIKLDQYAQHILDDEHRPSRLAEGLFHTPSDVFLTEIVEKNAAVQTHHSRRRKKKQTLAEAMQASRSKSIQYASFPGFRAAELLDLPQQLEAPQVMDRVTKAQDFNPGFKKLWKKLFLSEASVAVMQDTFWWYFLEKFEKNRPEDQDRLFNRIADSFVALFMSVNPDVRDKYFKVYADCLAQSIYAAFAEAFPESQDKFDERFIKDLINIISEWISGTRPAPESWRKWNLKRLRPKSPTAMADDEHSKQKSMMAAATSLTKTVRFVNLVGLVMQTSASSDQSGSSKRSSDQSEGGGRKSVNFSLNFDMSDLRDISRLGKTDQARVATGTTATHSPVKTRELPSRSTRVGTQGGITTESRIATVSTPKLQPIESHQTGPGPQFERVTFNLSGRSPLVSHYLQMKSLEERETRDLVGRRVRRTEVKRLPPPGPTYRDVIKESLEMTKSLQDEYKKICEITAQERMRIERQRRDAVKQIEKLKQDLSKQSWEMKVFTEKVHDKRKQRELFKPANRGRDRDWMDEEETEEEEEEDEDEQGEEEGPGDGEMKEGGDKEEEEQKRVPVVQINEESVRSARSSAQSRKSAGFYS</sequence>
<dbReference type="PANTHER" id="PTHR33560:SF2">
    <property type="entry name" value="PROTEIN FAM227B"/>
    <property type="match status" value="1"/>
</dbReference>
<reference evidence="5" key="1">
    <citation type="journal article" date="2016" name="Genome Biol. Evol.">
        <title>Conserved non-coding elements in the most distant genera of cephalochordates: the Goldilocks principle.</title>
        <authorList>
            <person name="Yue J.X."/>
            <person name="Kozmikova I."/>
            <person name="Ono H."/>
            <person name="Nossa C.W."/>
            <person name="Kozmik Z."/>
            <person name="Putnam N.H."/>
            <person name="Yu J.K."/>
            <person name="Holland L.Z."/>
        </authorList>
    </citation>
    <scope>NUCLEOTIDE SEQUENCE</scope>
</reference>
<feature type="compositionally biased region" description="Basic and acidic residues" evidence="3">
    <location>
        <begin position="650"/>
        <end position="665"/>
    </location>
</feature>
<organism evidence="4 5">
    <name type="scientific">Branchiostoma floridae</name>
    <name type="common">Florida lancelet</name>
    <name type="synonym">Amphioxus</name>
    <dbReference type="NCBI Taxonomy" id="7739"/>
    <lineage>
        <taxon>Eukaryota</taxon>
        <taxon>Metazoa</taxon>
        <taxon>Chordata</taxon>
        <taxon>Cephalochordata</taxon>
        <taxon>Leptocardii</taxon>
        <taxon>Amphioxiformes</taxon>
        <taxon>Branchiostomatidae</taxon>
        <taxon>Branchiostoma</taxon>
    </lineage>
</organism>